<evidence type="ECO:0000256" key="8">
    <source>
        <dbReference type="ARBA" id="ARBA00023146"/>
    </source>
</evidence>
<keyword evidence="3 10" id="KW-0436">Ligase</keyword>
<sequence length="408" mass="46919">MKTEAQIEQEILKIQRGTVEVISIPELKDKLKKKESLRIKAGFDPTAPDLHLGHFVLLRKLRHFQDLGHQILFLLGDFTGMIGDPSGKSETRKRLTKEEVRENSLTYQNQVFRILDREKTQVVYNAEWCMPLTSEDILTLTAKYTVSRMLERDDFTKRYRAGSPISMIEFLYPLFQGYDSVHLKSDVEIGGTDQKFNLLIGRDLQREYGQEPQCVVTLPLLVGLDGSKKMSKSLGNYIGITEAPIDIYGKVMSISDELMWNYFELLTDLSFEEIDNRKKGISEKTLHPKEVKSELALLILDQLHDPAQNRGAVEEWNRIHNAKNRALPEEIKTIQLDESYFVEGHPGLLSILNQFQFITSVSEGRRLVQAGGLYLNEEKLSEWQISLEKGQEYLIRQGKKGKFLRILT</sequence>
<dbReference type="InterPro" id="IPR036986">
    <property type="entry name" value="S4_RNA-bd_sf"/>
</dbReference>
<dbReference type="PANTHER" id="PTHR11766:SF1">
    <property type="entry name" value="TYROSINE--TRNA LIGASE"/>
    <property type="match status" value="1"/>
</dbReference>
<comment type="function">
    <text evidence="10">Catalyzes the attachment of tyrosine to tRNA(Tyr) in a two-step reaction: tyrosine is first activated by ATP to form Tyr-AMP and then transferred to the acceptor end of tRNA(Tyr).</text>
</comment>
<evidence type="ECO:0000256" key="1">
    <source>
        <dbReference type="ARBA" id="ARBA00011738"/>
    </source>
</evidence>
<comment type="subcellular location">
    <subcellularLocation>
        <location evidence="10">Cytoplasm</location>
    </subcellularLocation>
</comment>
<proteinExistence type="inferred from homology"/>
<gene>
    <name evidence="10 11" type="primary">tyrS</name>
    <name evidence="11" type="ORF">LPTSP4_04730</name>
</gene>
<dbReference type="Gene3D" id="3.10.290.10">
    <property type="entry name" value="RNA-binding S4 domain"/>
    <property type="match status" value="1"/>
</dbReference>
<name>A0A2P2DWI2_9LEPT</name>
<feature type="binding site" evidence="10">
    <location>
        <position position="232"/>
    </location>
    <ligand>
        <name>ATP</name>
        <dbReference type="ChEBI" id="CHEBI:30616"/>
    </ligand>
</feature>
<evidence type="ECO:0000256" key="2">
    <source>
        <dbReference type="ARBA" id="ARBA00022490"/>
    </source>
</evidence>
<dbReference type="RefSeq" id="WP_108973326.1">
    <property type="nucleotide sequence ID" value="NZ_BFBB01000002.1"/>
</dbReference>
<dbReference type="InterPro" id="IPR001412">
    <property type="entry name" value="aa-tRNA-synth_I_CS"/>
</dbReference>
<dbReference type="Proteomes" id="UP000245133">
    <property type="component" value="Unassembled WGS sequence"/>
</dbReference>
<dbReference type="SUPFAM" id="SSF52374">
    <property type="entry name" value="Nucleotidylyl transferase"/>
    <property type="match status" value="1"/>
</dbReference>
<dbReference type="PANTHER" id="PTHR11766">
    <property type="entry name" value="TYROSYL-TRNA SYNTHETASE"/>
    <property type="match status" value="1"/>
</dbReference>
<keyword evidence="6" id="KW-0694">RNA-binding</keyword>
<keyword evidence="7 10" id="KW-0648">Protein biosynthesis</keyword>
<dbReference type="InterPro" id="IPR014729">
    <property type="entry name" value="Rossmann-like_a/b/a_fold"/>
</dbReference>
<evidence type="ECO:0000256" key="6">
    <source>
        <dbReference type="ARBA" id="ARBA00022884"/>
    </source>
</evidence>
<evidence type="ECO:0000256" key="10">
    <source>
        <dbReference type="HAMAP-Rule" id="MF_02007"/>
    </source>
</evidence>
<dbReference type="Gene3D" id="1.10.240.10">
    <property type="entry name" value="Tyrosyl-Transfer RNA Synthetase"/>
    <property type="match status" value="1"/>
</dbReference>
<dbReference type="GO" id="GO:0004831">
    <property type="term" value="F:tyrosine-tRNA ligase activity"/>
    <property type="evidence" value="ECO:0007669"/>
    <property type="project" value="UniProtKB-UniRule"/>
</dbReference>
<organism evidence="11 12">
    <name type="scientific">Leptospira ryugenii</name>
    <dbReference type="NCBI Taxonomy" id="1917863"/>
    <lineage>
        <taxon>Bacteria</taxon>
        <taxon>Pseudomonadati</taxon>
        <taxon>Spirochaetota</taxon>
        <taxon>Spirochaetia</taxon>
        <taxon>Leptospirales</taxon>
        <taxon>Leptospiraceae</taxon>
        <taxon>Leptospira</taxon>
    </lineage>
</organism>
<evidence type="ECO:0000256" key="3">
    <source>
        <dbReference type="ARBA" id="ARBA00022598"/>
    </source>
</evidence>
<dbReference type="Pfam" id="PF00579">
    <property type="entry name" value="tRNA-synt_1b"/>
    <property type="match status" value="1"/>
</dbReference>
<evidence type="ECO:0000313" key="11">
    <source>
        <dbReference type="EMBL" id="GBF48967.1"/>
    </source>
</evidence>
<dbReference type="CDD" id="cd00805">
    <property type="entry name" value="TyrRS_core"/>
    <property type="match status" value="1"/>
</dbReference>
<dbReference type="GO" id="GO:0005524">
    <property type="term" value="F:ATP binding"/>
    <property type="evidence" value="ECO:0007669"/>
    <property type="project" value="UniProtKB-UniRule"/>
</dbReference>
<dbReference type="InterPro" id="IPR024108">
    <property type="entry name" value="Tyr-tRNA-ligase_bac_2"/>
</dbReference>
<protein>
    <recommendedName>
        <fullName evidence="10">Tyrosine--tRNA ligase</fullName>
        <ecNumber evidence="10">6.1.1.1</ecNumber>
    </recommendedName>
    <alternativeName>
        <fullName evidence="10">Tyrosyl-tRNA synthetase</fullName>
        <shortName evidence="10">TyrRS</shortName>
    </alternativeName>
</protein>
<keyword evidence="4 10" id="KW-0547">Nucleotide-binding</keyword>
<dbReference type="EC" id="6.1.1.1" evidence="10"/>
<dbReference type="HAMAP" id="MF_02007">
    <property type="entry name" value="Tyr_tRNA_synth_type2"/>
    <property type="match status" value="1"/>
</dbReference>
<keyword evidence="12" id="KW-1185">Reference proteome</keyword>
<keyword evidence="8 10" id="KW-0030">Aminoacyl-tRNA synthetase</keyword>
<dbReference type="InterPro" id="IPR002305">
    <property type="entry name" value="aa-tRNA-synth_Ic"/>
</dbReference>
<keyword evidence="2 10" id="KW-0963">Cytoplasm</keyword>
<dbReference type="AlphaFoldDB" id="A0A2P2DWI2"/>
<dbReference type="FunFam" id="1.10.240.10:FF:000006">
    <property type="entry name" value="Tyrosine--tRNA ligase"/>
    <property type="match status" value="1"/>
</dbReference>
<dbReference type="GO" id="GO:0006437">
    <property type="term" value="P:tyrosyl-tRNA aminoacylation"/>
    <property type="evidence" value="ECO:0007669"/>
    <property type="project" value="UniProtKB-UniRule"/>
</dbReference>
<reference evidence="11 12" key="1">
    <citation type="submission" date="2018-02" db="EMBL/GenBank/DDBJ databases">
        <title>Novel Leptospira species isolated from soil and water in Japan.</title>
        <authorList>
            <person name="Nakao R."/>
            <person name="Masuzawa T."/>
        </authorList>
    </citation>
    <scope>NUCLEOTIDE SEQUENCE [LARGE SCALE GENOMIC DNA]</scope>
    <source>
        <strain evidence="11 12">YH101</strain>
    </source>
</reference>
<dbReference type="SUPFAM" id="SSF55174">
    <property type="entry name" value="Alpha-L RNA-binding motif"/>
    <property type="match status" value="1"/>
</dbReference>
<comment type="caution">
    <text evidence="11">The sequence shown here is derived from an EMBL/GenBank/DDBJ whole genome shotgun (WGS) entry which is preliminary data.</text>
</comment>
<accession>A0A2P2DWI2</accession>
<evidence type="ECO:0000256" key="7">
    <source>
        <dbReference type="ARBA" id="ARBA00022917"/>
    </source>
</evidence>
<evidence type="ECO:0000256" key="4">
    <source>
        <dbReference type="ARBA" id="ARBA00022741"/>
    </source>
</evidence>
<feature type="short sequence motif" description="'HIGH' region" evidence="10">
    <location>
        <begin position="45"/>
        <end position="54"/>
    </location>
</feature>
<dbReference type="Gene3D" id="3.40.50.620">
    <property type="entry name" value="HUPs"/>
    <property type="match status" value="1"/>
</dbReference>
<evidence type="ECO:0000256" key="5">
    <source>
        <dbReference type="ARBA" id="ARBA00022840"/>
    </source>
</evidence>
<dbReference type="FunFam" id="3.40.50.620:FF:000061">
    <property type="entry name" value="Tyrosine--tRNA ligase"/>
    <property type="match status" value="1"/>
</dbReference>
<dbReference type="EMBL" id="BFBB01000002">
    <property type="protein sequence ID" value="GBF48967.1"/>
    <property type="molecule type" value="Genomic_DNA"/>
</dbReference>
<dbReference type="GO" id="GO:0003723">
    <property type="term" value="F:RNA binding"/>
    <property type="evidence" value="ECO:0007669"/>
    <property type="project" value="UniProtKB-KW"/>
</dbReference>
<dbReference type="PRINTS" id="PR01040">
    <property type="entry name" value="TRNASYNTHTYR"/>
</dbReference>
<dbReference type="PROSITE" id="PS00178">
    <property type="entry name" value="AA_TRNA_LIGASE_I"/>
    <property type="match status" value="1"/>
</dbReference>
<comment type="subunit">
    <text evidence="1 10">Homodimer.</text>
</comment>
<dbReference type="OrthoDB" id="9804243at2"/>
<dbReference type="InterPro" id="IPR024088">
    <property type="entry name" value="Tyr-tRNA-ligase_bac-type"/>
</dbReference>
<dbReference type="GO" id="GO:0005829">
    <property type="term" value="C:cytosol"/>
    <property type="evidence" value="ECO:0007669"/>
    <property type="project" value="TreeGrafter"/>
</dbReference>
<dbReference type="InterPro" id="IPR002307">
    <property type="entry name" value="Tyr-tRNA-ligase"/>
</dbReference>
<keyword evidence="5 10" id="KW-0067">ATP-binding</keyword>
<feature type="short sequence motif" description="'KMSKS' region" evidence="10">
    <location>
        <begin position="229"/>
        <end position="233"/>
    </location>
</feature>
<comment type="catalytic activity">
    <reaction evidence="9 10">
        <text>tRNA(Tyr) + L-tyrosine + ATP = L-tyrosyl-tRNA(Tyr) + AMP + diphosphate + H(+)</text>
        <dbReference type="Rhea" id="RHEA:10220"/>
        <dbReference type="Rhea" id="RHEA-COMP:9706"/>
        <dbReference type="Rhea" id="RHEA-COMP:9707"/>
        <dbReference type="ChEBI" id="CHEBI:15378"/>
        <dbReference type="ChEBI" id="CHEBI:30616"/>
        <dbReference type="ChEBI" id="CHEBI:33019"/>
        <dbReference type="ChEBI" id="CHEBI:58315"/>
        <dbReference type="ChEBI" id="CHEBI:78442"/>
        <dbReference type="ChEBI" id="CHEBI:78536"/>
        <dbReference type="ChEBI" id="CHEBI:456215"/>
        <dbReference type="EC" id="6.1.1.1"/>
    </reaction>
</comment>
<comment type="similarity">
    <text evidence="10">Belongs to the class-I aminoacyl-tRNA synthetase family. TyrS type 2 subfamily.</text>
</comment>
<evidence type="ECO:0000256" key="9">
    <source>
        <dbReference type="ARBA" id="ARBA00048248"/>
    </source>
</evidence>
<dbReference type="NCBIfam" id="TIGR00234">
    <property type="entry name" value="tyrS"/>
    <property type="match status" value="1"/>
</dbReference>
<evidence type="ECO:0000313" key="12">
    <source>
        <dbReference type="Proteomes" id="UP000245133"/>
    </source>
</evidence>